<reference evidence="1" key="1">
    <citation type="journal article" date="2021" name="Evol. Appl.">
        <title>The genome of the Pyrenean desman and the effects of bottlenecks and inbreeding on the genomic landscape of an endangered species.</title>
        <authorList>
            <person name="Escoda L."/>
            <person name="Castresana J."/>
        </authorList>
    </citation>
    <scope>NUCLEOTIDE SEQUENCE</scope>
    <source>
        <strain evidence="1">IBE-C5619</strain>
    </source>
</reference>
<name>A0A8J5ZPF9_GALPY</name>
<dbReference type="EMBL" id="JAGFMF010012072">
    <property type="protein sequence ID" value="KAG8507993.1"/>
    <property type="molecule type" value="Genomic_DNA"/>
</dbReference>
<keyword evidence="2" id="KW-1185">Reference proteome</keyword>
<dbReference type="AlphaFoldDB" id="A0A8J5ZPF9"/>
<evidence type="ECO:0000313" key="2">
    <source>
        <dbReference type="Proteomes" id="UP000700334"/>
    </source>
</evidence>
<evidence type="ECO:0000313" key="1">
    <source>
        <dbReference type="EMBL" id="KAG8507993.1"/>
    </source>
</evidence>
<organism evidence="1 2">
    <name type="scientific">Galemys pyrenaicus</name>
    <name type="common">Iberian desman</name>
    <name type="synonym">Pyrenean desman</name>
    <dbReference type="NCBI Taxonomy" id="202257"/>
    <lineage>
        <taxon>Eukaryota</taxon>
        <taxon>Metazoa</taxon>
        <taxon>Chordata</taxon>
        <taxon>Craniata</taxon>
        <taxon>Vertebrata</taxon>
        <taxon>Euteleostomi</taxon>
        <taxon>Mammalia</taxon>
        <taxon>Eutheria</taxon>
        <taxon>Laurasiatheria</taxon>
        <taxon>Eulipotyphla</taxon>
        <taxon>Talpidae</taxon>
        <taxon>Galemys</taxon>
    </lineage>
</organism>
<accession>A0A8J5ZPF9</accession>
<feature type="non-terminal residue" evidence="1">
    <location>
        <position position="1"/>
    </location>
</feature>
<dbReference type="Proteomes" id="UP000700334">
    <property type="component" value="Unassembled WGS sequence"/>
</dbReference>
<gene>
    <name evidence="1" type="ORF">J0S82_016569</name>
</gene>
<comment type="caution">
    <text evidence="1">The sequence shown here is derived from an EMBL/GenBank/DDBJ whole genome shotgun (WGS) entry which is preliminary data.</text>
</comment>
<sequence length="90" mass="10282">RWSDYSFRIGRLDFSKQRFCISTWTGHSRINCLSPVQPVIIAKVTEEKGICYKKTKQGSSAEIEKSAKPTHDLKYSVLLPAEFSSEIKTK</sequence>
<proteinExistence type="predicted"/>
<protein>
    <submittedName>
        <fullName evidence="1">Uncharacterized protein</fullName>
    </submittedName>
</protein>